<gene>
    <name evidence="1" type="ORF">E8M12_10215</name>
</gene>
<sequence length="204" mass="23347">MKTLGIFCIISLLLTGCSRQSINYYQPEYAMADRFTSSCNGKGPNDHIRIPLHQHAYVEVTAYFSQVTEGNFIANISYFVPEEHTLKFVDRTVLLLGANNLNKRFEVNQVFRFMGTKQVERQSIEGLLPGRTIPIKYFQEIRDVDLGYRINISKQFATNSSEFTLQIPVVEVNGQVVETDPIPFRLAEMKKTLPANCQLPQYQN</sequence>
<keyword evidence="2" id="KW-1185">Reference proteome</keyword>
<reference evidence="1 2" key="1">
    <citation type="submission" date="2019-04" db="EMBL/GenBank/DDBJ databases">
        <title>Thalassotalea guangxiensis sp. nov., isolated from sediment of the coastal wetland.</title>
        <authorList>
            <person name="Zheng S."/>
            <person name="Zhang D."/>
        </authorList>
    </citation>
    <scope>NUCLEOTIDE SEQUENCE [LARGE SCALE GENOMIC DNA]</scope>
    <source>
        <strain evidence="1 2">ZS-4</strain>
    </source>
</reference>
<dbReference type="Proteomes" id="UP000307999">
    <property type="component" value="Unassembled WGS sequence"/>
</dbReference>
<proteinExistence type="predicted"/>
<evidence type="ECO:0008006" key="3">
    <source>
        <dbReference type="Google" id="ProtNLM"/>
    </source>
</evidence>
<dbReference type="EMBL" id="SWDB01000023">
    <property type="protein sequence ID" value="TKB44872.1"/>
    <property type="molecule type" value="Genomic_DNA"/>
</dbReference>
<organism evidence="1 2">
    <name type="scientific">Thalassotalea mangrovi</name>
    <dbReference type="NCBI Taxonomy" id="2572245"/>
    <lineage>
        <taxon>Bacteria</taxon>
        <taxon>Pseudomonadati</taxon>
        <taxon>Pseudomonadota</taxon>
        <taxon>Gammaproteobacteria</taxon>
        <taxon>Alteromonadales</taxon>
        <taxon>Colwelliaceae</taxon>
        <taxon>Thalassotalea</taxon>
    </lineage>
</organism>
<dbReference type="PROSITE" id="PS51257">
    <property type="entry name" value="PROKAR_LIPOPROTEIN"/>
    <property type="match status" value="1"/>
</dbReference>
<dbReference type="OrthoDB" id="6399426at2"/>
<accession>A0A4V5NU65</accession>
<comment type="caution">
    <text evidence="1">The sequence shown here is derived from an EMBL/GenBank/DDBJ whole genome shotgun (WGS) entry which is preliminary data.</text>
</comment>
<name>A0A4V5NU65_9GAMM</name>
<evidence type="ECO:0000313" key="2">
    <source>
        <dbReference type="Proteomes" id="UP000307999"/>
    </source>
</evidence>
<dbReference type="RefSeq" id="WP_136736057.1">
    <property type="nucleotide sequence ID" value="NZ_SWDB01000023.1"/>
</dbReference>
<dbReference type="AlphaFoldDB" id="A0A4V5NU65"/>
<protein>
    <recommendedName>
        <fullName evidence="3">Lipoprotein</fullName>
    </recommendedName>
</protein>
<evidence type="ECO:0000313" key="1">
    <source>
        <dbReference type="EMBL" id="TKB44872.1"/>
    </source>
</evidence>